<evidence type="ECO:0000313" key="2">
    <source>
        <dbReference type="Proteomes" id="UP000030680"/>
    </source>
</evidence>
<keyword evidence="2" id="KW-1185">Reference proteome</keyword>
<dbReference type="AlphaFoldDB" id="M2XU68"/>
<proteinExistence type="predicted"/>
<dbReference type="SUPFAM" id="SSF55909">
    <property type="entry name" value="Pentein"/>
    <property type="match status" value="1"/>
</dbReference>
<dbReference type="Gramene" id="EME26949">
    <property type="protein sequence ID" value="EME26949"/>
    <property type="gene ID" value="Gasu_54030"/>
</dbReference>
<accession>M2XU68</accession>
<organism evidence="1 2">
    <name type="scientific">Galdieria sulphuraria</name>
    <name type="common">Red alga</name>
    <dbReference type="NCBI Taxonomy" id="130081"/>
    <lineage>
        <taxon>Eukaryota</taxon>
        <taxon>Rhodophyta</taxon>
        <taxon>Bangiophyceae</taxon>
        <taxon>Galdieriales</taxon>
        <taxon>Galdieriaceae</taxon>
        <taxon>Galdieria</taxon>
    </lineage>
</organism>
<reference evidence="2" key="1">
    <citation type="journal article" date="2013" name="Science">
        <title>Gene transfer from bacteria and archaea facilitated evolution of an extremophilic eukaryote.</title>
        <authorList>
            <person name="Schonknecht G."/>
            <person name="Chen W.H."/>
            <person name="Ternes C.M."/>
            <person name="Barbier G.G."/>
            <person name="Shrestha R.P."/>
            <person name="Stanke M."/>
            <person name="Brautigam A."/>
            <person name="Baker B.J."/>
            <person name="Banfield J.F."/>
            <person name="Garavito R.M."/>
            <person name="Carr K."/>
            <person name="Wilkerson C."/>
            <person name="Rensing S.A."/>
            <person name="Gagneul D."/>
            <person name="Dickenson N.E."/>
            <person name="Oesterhelt C."/>
            <person name="Lercher M.J."/>
            <person name="Weber A.P."/>
        </authorList>
    </citation>
    <scope>NUCLEOTIDE SEQUENCE [LARGE SCALE GENOMIC DNA]</scope>
    <source>
        <strain evidence="2">074W</strain>
    </source>
</reference>
<dbReference type="RefSeq" id="XP_005703469.1">
    <property type="nucleotide sequence ID" value="XM_005703412.1"/>
</dbReference>
<sequence length="105" mass="11924">MIHLVMFSAGSIEILENATYLCSWYRRLQVLKILGLQYRIEEEIKGLESSMDFRVALLRGVGRRVPASYVNTCIRNNIVIVSSYNDPNDKLIGFGVVPRIILCCS</sequence>
<dbReference type="GeneID" id="17085936"/>
<evidence type="ECO:0000313" key="1">
    <source>
        <dbReference type="EMBL" id="EME26949.1"/>
    </source>
</evidence>
<gene>
    <name evidence="1" type="ORF">Gasu_54030</name>
</gene>
<protein>
    <submittedName>
        <fullName evidence="1">Uncharacterized protein</fullName>
    </submittedName>
</protein>
<dbReference type="EMBL" id="KB454539">
    <property type="protein sequence ID" value="EME26949.1"/>
    <property type="molecule type" value="Genomic_DNA"/>
</dbReference>
<dbReference type="Proteomes" id="UP000030680">
    <property type="component" value="Unassembled WGS sequence"/>
</dbReference>
<name>M2XU68_GALSU</name>
<dbReference type="KEGG" id="gsl:Gasu_54030"/>
<dbReference type="Gene3D" id="3.75.10.10">
    <property type="entry name" value="L-arginine/glycine Amidinotransferase, Chain A"/>
    <property type="match status" value="1"/>
</dbReference>